<dbReference type="InterPro" id="IPR019734">
    <property type="entry name" value="TPR_rpt"/>
</dbReference>
<accession>A0A3B1A005</accession>
<organism evidence="1">
    <name type="scientific">hydrothermal vent metagenome</name>
    <dbReference type="NCBI Taxonomy" id="652676"/>
    <lineage>
        <taxon>unclassified sequences</taxon>
        <taxon>metagenomes</taxon>
        <taxon>ecological metagenomes</taxon>
    </lineage>
</organism>
<dbReference type="Gene3D" id="1.25.40.10">
    <property type="entry name" value="Tetratricopeptide repeat domain"/>
    <property type="match status" value="1"/>
</dbReference>
<dbReference type="Pfam" id="PF14559">
    <property type="entry name" value="TPR_19"/>
    <property type="match status" value="1"/>
</dbReference>
<dbReference type="SMART" id="SM00028">
    <property type="entry name" value="TPR"/>
    <property type="match status" value="2"/>
</dbReference>
<dbReference type="AlphaFoldDB" id="A0A3B1A005"/>
<protein>
    <submittedName>
        <fullName evidence="1">Uncharacterized protein</fullName>
    </submittedName>
</protein>
<evidence type="ECO:0000313" key="1">
    <source>
        <dbReference type="EMBL" id="VAW91539.1"/>
    </source>
</evidence>
<gene>
    <name evidence="1" type="ORF">MNBD_GAMMA23-1041</name>
</gene>
<name>A0A3B1A005_9ZZZZ</name>
<dbReference type="SUPFAM" id="SSF48452">
    <property type="entry name" value="TPR-like"/>
    <property type="match status" value="1"/>
</dbReference>
<reference evidence="1" key="1">
    <citation type="submission" date="2018-06" db="EMBL/GenBank/DDBJ databases">
        <authorList>
            <person name="Zhirakovskaya E."/>
        </authorList>
    </citation>
    <scope>NUCLEOTIDE SEQUENCE</scope>
</reference>
<sequence length="158" mass="17600">MLNILKKAVVVLFILSVSACGSYLKKKDEHPSEQGGFSDDFSQQIKPAGTTSAAVLALIKKARTDAMAGNLEKAMLRLERAVRIEPTNAEVWHYMAKLFLQQENFKQAAGYAAKSSSLARSNRILIIDNWRIIAHARYRQGNVKGAQKAQDKINKLQQ</sequence>
<dbReference type="InterPro" id="IPR011990">
    <property type="entry name" value="TPR-like_helical_dom_sf"/>
</dbReference>
<proteinExistence type="predicted"/>
<dbReference type="PROSITE" id="PS51257">
    <property type="entry name" value="PROKAR_LIPOPROTEIN"/>
    <property type="match status" value="1"/>
</dbReference>
<dbReference type="EMBL" id="UOFT01000011">
    <property type="protein sequence ID" value="VAW91539.1"/>
    <property type="molecule type" value="Genomic_DNA"/>
</dbReference>